<comment type="caution">
    <text evidence="4">The sequence shown here is derived from an EMBL/GenBank/DDBJ whole genome shotgun (WGS) entry which is preliminary data.</text>
</comment>
<name>A0A2T2YMH1_9BACT</name>
<reference evidence="4 5" key="1">
    <citation type="submission" date="2018-03" db="EMBL/GenBank/DDBJ databases">
        <title>Adhaeribacter sp. HMF7605 Genome sequencing and assembly.</title>
        <authorList>
            <person name="Kang H."/>
            <person name="Kang J."/>
            <person name="Cha I."/>
            <person name="Kim H."/>
            <person name="Joh K."/>
        </authorList>
    </citation>
    <scope>NUCLEOTIDE SEQUENCE [LARGE SCALE GENOMIC DNA]</scope>
    <source>
        <strain evidence="4 5">HMF7605</strain>
    </source>
</reference>
<feature type="region of interest" description="Disordered" evidence="1">
    <location>
        <begin position="703"/>
        <end position="724"/>
    </location>
</feature>
<dbReference type="NCBIfam" id="TIGR04183">
    <property type="entry name" value="Por_Secre_tail"/>
    <property type="match status" value="1"/>
</dbReference>
<keyword evidence="2" id="KW-0472">Membrane</keyword>
<dbReference type="Gene3D" id="2.60.40.4070">
    <property type="match status" value="1"/>
</dbReference>
<accession>A0A2T2YMH1</accession>
<feature type="region of interest" description="Disordered" evidence="1">
    <location>
        <begin position="258"/>
        <end position="281"/>
    </location>
</feature>
<evidence type="ECO:0000259" key="3">
    <source>
        <dbReference type="Pfam" id="PF18962"/>
    </source>
</evidence>
<dbReference type="Pfam" id="PF18962">
    <property type="entry name" value="Por_Secre_tail"/>
    <property type="match status" value="1"/>
</dbReference>
<evidence type="ECO:0000313" key="4">
    <source>
        <dbReference type="EMBL" id="PSR56702.1"/>
    </source>
</evidence>
<dbReference type="RefSeq" id="WP_106932878.1">
    <property type="nucleotide sequence ID" value="NZ_PYFT01000001.1"/>
</dbReference>
<dbReference type="Gene3D" id="2.80.10.50">
    <property type="match status" value="1"/>
</dbReference>
<evidence type="ECO:0000313" key="5">
    <source>
        <dbReference type="Proteomes" id="UP000240357"/>
    </source>
</evidence>
<dbReference type="PANTHER" id="PTHR42754:SF1">
    <property type="entry name" value="LIPOPROTEIN"/>
    <property type="match status" value="1"/>
</dbReference>
<keyword evidence="5" id="KW-1185">Reference proteome</keyword>
<evidence type="ECO:0000256" key="1">
    <source>
        <dbReference type="SAM" id="MobiDB-lite"/>
    </source>
</evidence>
<sequence>MKTPVSLLSKRGYLFTFSSFYCQLAITLLLGLLTTLSSQAQIKLWEKTFGGNHSDQLTIVEQTSDGGYIAGGSSSSGIGADKSEPNRGECNTDKCTTDYWVIKIKPDGSKAWNTTVGGNDADYLTAIKQTSDGGYILAGYSSSEKSGDKSENNKGSYFNRDYWIVKLNASGKKVWDKTLGGYENDYLYALQLTNDGGYILGGFSYSGKSGDKTQDNKGSYDYWVIKLKADGSKVWDKTFGGGEADNLSSLITTPDGGYLLGGRSNSDKSGDKSEPRKSDCTDGFGTPCDDYWVVKISGLGTKQWDKTFGGNRDDVLNALAVAPDGGYLLGGRSESSKGLDKSEPSRDATDDDLLGDYWVIKIGTSGNKVWDKTFGGNERDNLTSILPIKGGGYLLSGNSDSDRGGDVGPRRGIGDTWLIRIDAQGKKLWDTSVASGSQITSASDGNILLGGTSGFYPANDYWLVKLQIPNKKVQTIAFYPPDKALTSSPFTLSAKASSGLPVTFKLISGPATQKGNQLHFTGYGIVVVKASQAGNTTYSPVEFTASFRVQRLTPQNDKTIGGNSIDNLADMVATPDGGYLIGGTSFSGISGDKSTANKGLSDYWLVKTDTNKKKIWDKSFGGKGTEKLATIISTSDGGYLLGGTSSSGINGDKSEASKGNNDYWLVKVDAYGNKLWNKTIGGNLDDNLSTLVATTDGGYVLGGTSKSGKSGDKSEENQGKTDEFGQTPTDFWVVKVDSKGNKVWDKTLGKATDEILTSLIATPDGNYLVGGQNTNNEGGNDFWLVKINGNGNQLWDKNYNRDFYNKLTSMVATPDGGYVLVGISGFETYGYWALKVDAKGNSVWSNFFLGNSIYCFACETNYSIPIDILPTSNDHYLIAGYSWSNIGFDRTEENRGNQDYWLVEIDGDGKKIADKSFGSSESDQLAAIMATPNGGYLLGGHSNSNIGYEKTENSKGDYDFWLVETKISAFPPASLAAWNLRYGGNQSDYLTTVLPTNDGGYLLGGYSNSGQSGDKSQSSYGKSDYWVVKTDAAGAKLWDRRYGGSGEDYLKSIISTKDGGFLLGGSSESGINGNKTAPNKGGRDIWVVKISSSGEKEWDRSYGGSNTEDLQKIILLPDAYSDTYLLAGYSDSPVSGDKTQDSQGGKDYWLVKIYSFNGAIGWDNRYGGADDEYMGDVLALANGDLLVGGTSFSSASGDKTQGNQGGSDYWLLRTDNQGKKLWDKRYGGNNQDQLLAIVNPSFNTILLAGHSASGVSGDKSQASQGSKDYWLLQVNNLGEKQWDKTYGGAGEETLRSLITDKDGGYVLGGTSFSGKSGDKSQASQGASDYWIVKTDAAGNKLWDKRYGGSQEEELRAVWPTSDGGYLLGGRSSSGVSGDRAQPSQGENDFWLVKVAPVKTITPLVAARQPAVNQEVTNPASLLPFSAYPNPFVQEVTVRFRVPQTQKVSLKVYDSQGREVTTLFQGEALANQTYMRQWQGNHASAGIYILRLQTKDIQSNQKVILTR</sequence>
<proteinExistence type="predicted"/>
<evidence type="ECO:0000256" key="2">
    <source>
        <dbReference type="SAM" id="Phobius"/>
    </source>
</evidence>
<protein>
    <recommendedName>
        <fullName evidence="3">Secretion system C-terminal sorting domain-containing protein</fullName>
    </recommendedName>
</protein>
<feature type="compositionally biased region" description="Basic and acidic residues" evidence="1">
    <location>
        <begin position="265"/>
        <end position="280"/>
    </location>
</feature>
<feature type="transmembrane region" description="Helical" evidence="2">
    <location>
        <begin position="12"/>
        <end position="33"/>
    </location>
</feature>
<feature type="domain" description="Secretion system C-terminal sorting" evidence="3">
    <location>
        <begin position="1427"/>
        <end position="1503"/>
    </location>
</feature>
<organism evidence="4 5">
    <name type="scientific">Adhaeribacter arboris</name>
    <dbReference type="NCBI Taxonomy" id="2072846"/>
    <lineage>
        <taxon>Bacteria</taxon>
        <taxon>Pseudomonadati</taxon>
        <taxon>Bacteroidota</taxon>
        <taxon>Cytophagia</taxon>
        <taxon>Cytophagales</taxon>
        <taxon>Hymenobacteraceae</taxon>
        <taxon>Adhaeribacter</taxon>
    </lineage>
</organism>
<dbReference type="OrthoDB" id="9811934at2"/>
<feature type="compositionally biased region" description="Basic and acidic residues" evidence="1">
    <location>
        <begin position="709"/>
        <end position="723"/>
    </location>
</feature>
<dbReference type="Proteomes" id="UP000240357">
    <property type="component" value="Unassembled WGS sequence"/>
</dbReference>
<gene>
    <name evidence="4" type="ORF">AHMF7605_26000</name>
</gene>
<keyword evidence="2" id="KW-0812">Transmembrane</keyword>
<keyword evidence="2" id="KW-1133">Transmembrane helix</keyword>
<dbReference type="InterPro" id="IPR026444">
    <property type="entry name" value="Secre_tail"/>
</dbReference>
<dbReference type="PANTHER" id="PTHR42754">
    <property type="entry name" value="ENDOGLUCANASE"/>
    <property type="match status" value="1"/>
</dbReference>
<dbReference type="EMBL" id="PYFT01000001">
    <property type="protein sequence ID" value="PSR56702.1"/>
    <property type="molecule type" value="Genomic_DNA"/>
</dbReference>